<accession>A0A920CEF4</accession>
<dbReference type="Proteomes" id="UP000681162">
    <property type="component" value="Unassembled WGS sequence"/>
</dbReference>
<comment type="caution">
    <text evidence="1">The sequence shown here is derived from an EMBL/GenBank/DDBJ whole genome shotgun (WGS) entry which is preliminary data.</text>
</comment>
<protein>
    <submittedName>
        <fullName evidence="1">Uncharacterized protein</fullName>
    </submittedName>
</protein>
<dbReference type="RefSeq" id="WP_212939224.1">
    <property type="nucleotide sequence ID" value="NZ_BORR01000005.1"/>
</dbReference>
<gene>
    <name evidence="1" type="ORF">J41TS12_17720</name>
</gene>
<sequence length="105" mass="12489">MKEVKYYIPNELQADRYWSGALHIFANHPKLKLYMSQFIDFEELYLDEDGFERISRAWSPADQFMLRLALHLFNGKRDIDLSLMDRLDSNNKKIAFKAIQLRFAG</sequence>
<organism evidence="1 2">
    <name type="scientific">Paenibacillus antibioticophila</name>
    <dbReference type="NCBI Taxonomy" id="1274374"/>
    <lineage>
        <taxon>Bacteria</taxon>
        <taxon>Bacillati</taxon>
        <taxon>Bacillota</taxon>
        <taxon>Bacilli</taxon>
        <taxon>Bacillales</taxon>
        <taxon>Paenibacillaceae</taxon>
        <taxon>Paenibacillus</taxon>
    </lineage>
</organism>
<evidence type="ECO:0000313" key="2">
    <source>
        <dbReference type="Proteomes" id="UP000681162"/>
    </source>
</evidence>
<dbReference type="EMBL" id="BORR01000005">
    <property type="protein sequence ID" value="GIO36911.1"/>
    <property type="molecule type" value="Genomic_DNA"/>
</dbReference>
<keyword evidence="2" id="KW-1185">Reference proteome</keyword>
<name>A0A920CEF4_9BACL</name>
<dbReference type="AlphaFoldDB" id="A0A920CEF4"/>
<proteinExistence type="predicted"/>
<evidence type="ECO:0000313" key="1">
    <source>
        <dbReference type="EMBL" id="GIO36911.1"/>
    </source>
</evidence>
<reference evidence="1 2" key="1">
    <citation type="submission" date="2021-03" db="EMBL/GenBank/DDBJ databases">
        <title>Antimicrobial resistance genes in bacteria isolated from Japanese honey, and their potential for conferring macrolide and lincosamide resistance in the American foulbrood pathogen Paenibacillus larvae.</title>
        <authorList>
            <person name="Okamoto M."/>
            <person name="Kumagai M."/>
            <person name="Kanamori H."/>
            <person name="Takamatsu D."/>
        </authorList>
    </citation>
    <scope>NUCLEOTIDE SEQUENCE [LARGE SCALE GENOMIC DNA]</scope>
    <source>
        <strain evidence="1 2">J41TS12</strain>
    </source>
</reference>